<dbReference type="Proteomes" id="UP000002668">
    <property type="component" value="Genome"/>
</dbReference>
<dbReference type="InParanoid" id="E4ZZQ1"/>
<gene>
    <name evidence="1" type="ORF">LEMA_P102980.1</name>
</gene>
<sequence>MAASDSSPAGGGACHSFVFHVVFWKHASTVNLYASGDRPPVRPGWVGIDLEPVASQLAEVVNETFARNRAPNAPPGDSTPLLLACNSKTLADVLSHHDKHQVIRCAFTAHWILDDTPFAGIR</sequence>
<dbReference type="EMBL" id="FP929130">
    <property type="protein sequence ID" value="CBX97167.1"/>
    <property type="molecule type" value="Genomic_DNA"/>
</dbReference>
<name>E4ZZQ1_LEPMJ</name>
<dbReference type="HOGENOM" id="CLU_2027154_0_0_1"/>
<accession>E4ZZQ1</accession>
<dbReference type="RefSeq" id="XP_003840646.1">
    <property type="nucleotide sequence ID" value="XM_003840598.1"/>
</dbReference>
<keyword evidence="2" id="KW-1185">Reference proteome</keyword>
<proteinExistence type="predicted"/>
<dbReference type="GeneID" id="13283581"/>
<dbReference type="AlphaFoldDB" id="E4ZZQ1"/>
<evidence type="ECO:0000313" key="1">
    <source>
        <dbReference type="EMBL" id="CBX97167.1"/>
    </source>
</evidence>
<dbReference type="VEuPathDB" id="FungiDB:LEMA_P102980.1"/>
<protein>
    <submittedName>
        <fullName evidence="1">Predicted protein</fullName>
    </submittedName>
</protein>
<reference evidence="2" key="1">
    <citation type="journal article" date="2011" name="Nat. Commun.">
        <title>Effector diversification within compartments of the Leptosphaeria maculans genome affected by Repeat-Induced Point mutations.</title>
        <authorList>
            <person name="Rouxel T."/>
            <person name="Grandaubert J."/>
            <person name="Hane J.K."/>
            <person name="Hoede C."/>
            <person name="van de Wouw A.P."/>
            <person name="Couloux A."/>
            <person name="Dominguez V."/>
            <person name="Anthouard V."/>
            <person name="Bally P."/>
            <person name="Bourras S."/>
            <person name="Cozijnsen A.J."/>
            <person name="Ciuffetti L.M."/>
            <person name="Degrave A."/>
            <person name="Dilmaghani A."/>
            <person name="Duret L."/>
            <person name="Fudal I."/>
            <person name="Goodwin S.B."/>
            <person name="Gout L."/>
            <person name="Glaser N."/>
            <person name="Linglin J."/>
            <person name="Kema G.H.J."/>
            <person name="Lapalu N."/>
            <person name="Lawrence C.B."/>
            <person name="May K."/>
            <person name="Meyer M."/>
            <person name="Ollivier B."/>
            <person name="Poulain J."/>
            <person name="Schoch C.L."/>
            <person name="Simon A."/>
            <person name="Spatafora J.W."/>
            <person name="Stachowiak A."/>
            <person name="Turgeon B.G."/>
            <person name="Tyler B.M."/>
            <person name="Vincent D."/>
            <person name="Weissenbach J."/>
            <person name="Amselem J."/>
            <person name="Quesneville H."/>
            <person name="Oliver R.P."/>
            <person name="Wincker P."/>
            <person name="Balesdent M.-H."/>
            <person name="Howlett B.J."/>
        </authorList>
    </citation>
    <scope>NUCLEOTIDE SEQUENCE [LARGE SCALE GENOMIC DNA]</scope>
    <source>
        <strain evidence="2">JN3 / isolate v23.1.3 / race Av1-4-5-6-7-8</strain>
    </source>
</reference>
<organism evidence="2">
    <name type="scientific">Leptosphaeria maculans (strain JN3 / isolate v23.1.3 / race Av1-4-5-6-7-8)</name>
    <name type="common">Blackleg fungus</name>
    <name type="synonym">Phoma lingam</name>
    <dbReference type="NCBI Taxonomy" id="985895"/>
    <lineage>
        <taxon>Eukaryota</taxon>
        <taxon>Fungi</taxon>
        <taxon>Dikarya</taxon>
        <taxon>Ascomycota</taxon>
        <taxon>Pezizomycotina</taxon>
        <taxon>Dothideomycetes</taxon>
        <taxon>Pleosporomycetidae</taxon>
        <taxon>Pleosporales</taxon>
        <taxon>Pleosporineae</taxon>
        <taxon>Leptosphaeriaceae</taxon>
        <taxon>Plenodomus</taxon>
        <taxon>Plenodomus lingam/Leptosphaeria maculans species complex</taxon>
    </lineage>
</organism>
<evidence type="ECO:0000313" key="2">
    <source>
        <dbReference type="Proteomes" id="UP000002668"/>
    </source>
</evidence>